<accession>A0A2P2P2R3</accession>
<protein>
    <submittedName>
        <fullName evidence="2">Uncharacterized protein</fullName>
    </submittedName>
</protein>
<reference evidence="2" key="1">
    <citation type="submission" date="2018-02" db="EMBL/GenBank/DDBJ databases">
        <title>Rhizophora mucronata_Transcriptome.</title>
        <authorList>
            <person name="Meera S.P."/>
            <person name="Sreeshan A."/>
            <person name="Augustine A."/>
        </authorList>
    </citation>
    <scope>NUCLEOTIDE SEQUENCE</scope>
    <source>
        <tissue evidence="2">Leaf</tissue>
    </source>
</reference>
<feature type="region of interest" description="Disordered" evidence="1">
    <location>
        <begin position="1"/>
        <end position="38"/>
    </location>
</feature>
<proteinExistence type="predicted"/>
<evidence type="ECO:0000313" key="2">
    <source>
        <dbReference type="EMBL" id="MBX49038.1"/>
    </source>
</evidence>
<dbReference type="EMBL" id="GGEC01068554">
    <property type="protein sequence ID" value="MBX49038.1"/>
    <property type="molecule type" value="Transcribed_RNA"/>
</dbReference>
<name>A0A2P2P2R3_RHIMU</name>
<sequence length="38" mass="4489">MVIHKGKKTPRSQPHETENPRIDRNSKQKTIHCPARRI</sequence>
<feature type="compositionally biased region" description="Basic residues" evidence="1">
    <location>
        <begin position="27"/>
        <end position="38"/>
    </location>
</feature>
<feature type="compositionally biased region" description="Basic residues" evidence="1">
    <location>
        <begin position="1"/>
        <end position="10"/>
    </location>
</feature>
<feature type="compositionally biased region" description="Basic and acidic residues" evidence="1">
    <location>
        <begin position="13"/>
        <end position="26"/>
    </location>
</feature>
<organism evidence="2">
    <name type="scientific">Rhizophora mucronata</name>
    <name type="common">Asiatic mangrove</name>
    <dbReference type="NCBI Taxonomy" id="61149"/>
    <lineage>
        <taxon>Eukaryota</taxon>
        <taxon>Viridiplantae</taxon>
        <taxon>Streptophyta</taxon>
        <taxon>Embryophyta</taxon>
        <taxon>Tracheophyta</taxon>
        <taxon>Spermatophyta</taxon>
        <taxon>Magnoliopsida</taxon>
        <taxon>eudicotyledons</taxon>
        <taxon>Gunneridae</taxon>
        <taxon>Pentapetalae</taxon>
        <taxon>rosids</taxon>
        <taxon>fabids</taxon>
        <taxon>Malpighiales</taxon>
        <taxon>Rhizophoraceae</taxon>
        <taxon>Rhizophora</taxon>
    </lineage>
</organism>
<evidence type="ECO:0000256" key="1">
    <source>
        <dbReference type="SAM" id="MobiDB-lite"/>
    </source>
</evidence>
<dbReference type="AlphaFoldDB" id="A0A2P2P2R3"/>